<feature type="transmembrane region" description="Helical" evidence="1">
    <location>
        <begin position="123"/>
        <end position="144"/>
    </location>
</feature>
<dbReference type="HOGENOM" id="CLU_1259139_0_0_2"/>
<evidence type="ECO:0000313" key="2">
    <source>
        <dbReference type="EMBL" id="AEM38234.1"/>
    </source>
</evidence>
<proteinExistence type="predicted"/>
<keyword evidence="1" id="KW-0812">Transmembrane</keyword>
<gene>
    <name evidence="2" type="ordered locus">Pyrfu_0362</name>
</gene>
<keyword evidence="1" id="KW-0472">Membrane</keyword>
<dbReference type="InParanoid" id="G0EFR3"/>
<organism evidence="2 3">
    <name type="scientific">Pyrolobus fumarii (strain DSM 11204 / 1A)</name>
    <dbReference type="NCBI Taxonomy" id="694429"/>
    <lineage>
        <taxon>Archaea</taxon>
        <taxon>Thermoproteota</taxon>
        <taxon>Thermoprotei</taxon>
        <taxon>Desulfurococcales</taxon>
        <taxon>Pyrodictiaceae</taxon>
        <taxon>Pyrolobus</taxon>
    </lineage>
</organism>
<dbReference type="Proteomes" id="UP000001037">
    <property type="component" value="Chromosome"/>
</dbReference>
<feature type="transmembrane region" description="Helical" evidence="1">
    <location>
        <begin position="150"/>
        <end position="169"/>
    </location>
</feature>
<evidence type="ECO:0000256" key="1">
    <source>
        <dbReference type="SAM" id="Phobius"/>
    </source>
</evidence>
<accession>G0EFR3</accession>
<sequence length="219" mass="25057">MEPRPTGCRVCCGAVVGLLLGWVFREVKGLYDRVLRFAERLEAVRGELEAKLYRENGVYHAALLGEKMGVTRSLVVIYEDVGALYPREVDEELQRFYAYAVRLREIAEDYPSPREIREMAWRFIWRALWLLTPAMALPLAFTPLPAPLDALASFALIPALIMLYAYNVLDVLRLKLEESDEKRREFCAALGERIGMMENLSSLRGKRVLSRELMGRLCG</sequence>
<protein>
    <submittedName>
        <fullName evidence="2">Uncharacterized protein</fullName>
    </submittedName>
</protein>
<evidence type="ECO:0000313" key="3">
    <source>
        <dbReference type="Proteomes" id="UP000001037"/>
    </source>
</evidence>
<dbReference type="AlphaFoldDB" id="G0EFR3"/>
<dbReference type="KEGG" id="pfm:Pyrfu_0362"/>
<keyword evidence="3" id="KW-1185">Reference proteome</keyword>
<reference evidence="2 3" key="1">
    <citation type="journal article" date="2011" name="Stand. Genomic Sci.">
        <title>Complete genome sequence of the hyperthermophilic chemolithoautotroph Pyrolobus fumarii type strain (1A).</title>
        <authorList>
            <person name="Anderson I."/>
            <person name="Goker M."/>
            <person name="Nolan M."/>
            <person name="Lucas S."/>
            <person name="Hammon N."/>
            <person name="Deshpande S."/>
            <person name="Cheng J.F."/>
            <person name="Tapia R."/>
            <person name="Han C."/>
            <person name="Goodwin L."/>
            <person name="Pitluck S."/>
            <person name="Huntemann M."/>
            <person name="Liolios K."/>
            <person name="Ivanova N."/>
            <person name="Pagani I."/>
            <person name="Mavromatis K."/>
            <person name="Ovchinikova G."/>
            <person name="Pati A."/>
            <person name="Chen A."/>
            <person name="Palaniappan K."/>
            <person name="Land M."/>
            <person name="Hauser L."/>
            <person name="Brambilla E.M."/>
            <person name="Huber H."/>
            <person name="Yasawong M."/>
            <person name="Rohde M."/>
            <person name="Spring S."/>
            <person name="Abt B."/>
            <person name="Sikorski J."/>
            <person name="Wirth R."/>
            <person name="Detter J.C."/>
            <person name="Woyke T."/>
            <person name="Bristow J."/>
            <person name="Eisen J.A."/>
            <person name="Markowitz V."/>
            <person name="Hugenholtz P."/>
            <person name="Kyrpides N.C."/>
            <person name="Klenk H.P."/>
            <person name="Lapidus A."/>
        </authorList>
    </citation>
    <scope>NUCLEOTIDE SEQUENCE [LARGE SCALE GENOMIC DNA]</scope>
    <source>
        <strain evidence="3">DSM 11204 / 1A</strain>
    </source>
</reference>
<dbReference type="EMBL" id="CP002838">
    <property type="protein sequence ID" value="AEM38234.1"/>
    <property type="molecule type" value="Genomic_DNA"/>
</dbReference>
<name>G0EFR3_PYRF1</name>
<keyword evidence="1" id="KW-1133">Transmembrane helix</keyword>